<dbReference type="EMBL" id="CP108021">
    <property type="protein sequence ID" value="WUM20747.1"/>
    <property type="molecule type" value="Genomic_DNA"/>
</dbReference>
<keyword evidence="11" id="KW-1185">Reference proteome</keyword>
<comment type="caution">
    <text evidence="7">Lacks conserved residue(s) required for the propagation of feature annotation.</text>
</comment>
<feature type="binding site" evidence="7">
    <location>
        <begin position="18"/>
        <end position="25"/>
    </location>
    <ligand>
        <name>NADP(+)</name>
        <dbReference type="ChEBI" id="CHEBI:58349"/>
    </ligand>
</feature>
<sequence>MPDSTSGADTPTVFVLFGATGDLAKRMVLPAFYELAQRELLPTRWKLIGNGRGERTDDEFRQHVADALTEFGDGTDDHWDAFAKNLRFAGGGFTVDDPGQLPDVIDEIRNGDDDGAGDFSGDDVQLVHYIALPPATFTDYTKALGEHGLDEGARVVYEKPFGTSQKSFEELDVAVHEVFDEKQVYRIDHFLGKESTQNLHIIRFANGMFAGLWNREHVEQVQIDIPETLDIDDRAEFYDATGAVLDMLVTHLFQVAAEVAMEPPLSLRADDLQTARESVIAAFRPIDTDEVVLGQYDGYRDTEGIADDSDTDTYVAARMWVDTDRWRDVPFVLRTGKMLGVSAQRVTLVFRRPEDGPVTHLPADGAALTFDLSGDGEIDITLTVKTPGPGEELSVAHMELPLSSIETNGGGLSPYSRLLFDVLDGDRSLFTRPDGLAHVWEVAAPLLDNPPAIQSYAPGSMGPHAADALADPVGWFVSGR</sequence>
<dbReference type="GO" id="GO:0005829">
    <property type="term" value="C:cytosol"/>
    <property type="evidence" value="ECO:0007669"/>
    <property type="project" value="TreeGrafter"/>
</dbReference>
<feature type="binding site" evidence="7">
    <location>
        <position position="193"/>
    </location>
    <ligand>
        <name>substrate</name>
    </ligand>
</feature>
<dbReference type="Pfam" id="PF02781">
    <property type="entry name" value="G6PD_C"/>
    <property type="match status" value="1"/>
</dbReference>
<feature type="domain" description="Glucose-6-phosphate dehydrogenase NAD-binding" evidence="8">
    <location>
        <begin position="15"/>
        <end position="198"/>
    </location>
</feature>
<feature type="domain" description="Glucose-6-phosphate dehydrogenase C-terminal" evidence="9">
    <location>
        <begin position="201"/>
        <end position="471"/>
    </location>
</feature>
<evidence type="ECO:0000256" key="6">
    <source>
        <dbReference type="ARBA" id="ARBA00023277"/>
    </source>
</evidence>
<dbReference type="Gene3D" id="3.40.50.720">
    <property type="entry name" value="NAD(P)-binding Rossmann-like Domain"/>
    <property type="match status" value="1"/>
</dbReference>
<feature type="binding site" evidence="7">
    <location>
        <position position="52"/>
    </location>
    <ligand>
        <name>NADP(+)</name>
        <dbReference type="ChEBI" id="CHEBI:58349"/>
    </ligand>
</feature>
<evidence type="ECO:0000256" key="5">
    <source>
        <dbReference type="ARBA" id="ARBA00023002"/>
    </source>
</evidence>
<keyword evidence="6 7" id="KW-0119">Carbohydrate metabolism</keyword>
<feature type="binding site" evidence="7">
    <location>
        <position position="227"/>
    </location>
    <ligand>
        <name>substrate</name>
    </ligand>
</feature>
<dbReference type="InterPro" id="IPR022675">
    <property type="entry name" value="G6P_DH_C"/>
</dbReference>
<comment type="similarity">
    <text evidence="2 7">Belongs to the glucose-6-phosphate dehydrogenase family.</text>
</comment>
<keyword evidence="5 7" id="KW-0560">Oxidoreductase</keyword>
<comment type="function">
    <text evidence="7">Catalyzes the oxidation of glucose 6-phosphate to 6-phosphogluconolactone.</text>
</comment>
<dbReference type="InterPro" id="IPR001282">
    <property type="entry name" value="G6P_DH"/>
</dbReference>
<organism evidence="10 11">
    <name type="scientific">Williamsia herbipolensis</name>
    <dbReference type="NCBI Taxonomy" id="1603258"/>
    <lineage>
        <taxon>Bacteria</taxon>
        <taxon>Bacillati</taxon>
        <taxon>Actinomycetota</taxon>
        <taxon>Actinomycetes</taxon>
        <taxon>Mycobacteriales</taxon>
        <taxon>Nocardiaceae</taxon>
        <taxon>Williamsia</taxon>
    </lineage>
</organism>
<feature type="binding site" evidence="7">
    <location>
        <position position="246"/>
    </location>
    <ligand>
        <name>substrate</name>
    </ligand>
</feature>
<dbReference type="InterPro" id="IPR019796">
    <property type="entry name" value="G6P_DH_AS"/>
</dbReference>
<protein>
    <recommendedName>
        <fullName evidence="7">Glucose-6-phosphate 1-dehydrogenase</fullName>
        <shortName evidence="7">G6PD</shortName>
        <ecNumber evidence="7">1.1.1.49</ecNumber>
    </recommendedName>
</protein>
<dbReference type="SUPFAM" id="SSF55347">
    <property type="entry name" value="Glyceraldehyde-3-phosphate dehydrogenase-like, C-terminal domain"/>
    <property type="match status" value="1"/>
</dbReference>
<dbReference type="PIRSF" id="PIRSF000110">
    <property type="entry name" value="G6PD"/>
    <property type="match status" value="1"/>
</dbReference>
<evidence type="ECO:0000256" key="2">
    <source>
        <dbReference type="ARBA" id="ARBA00009975"/>
    </source>
</evidence>
<dbReference type="PROSITE" id="PS00069">
    <property type="entry name" value="G6P_DEHYDROGENASE"/>
    <property type="match status" value="1"/>
</dbReference>
<dbReference type="PRINTS" id="PR00079">
    <property type="entry name" value="G6PDHDRGNASE"/>
</dbReference>
<evidence type="ECO:0000256" key="1">
    <source>
        <dbReference type="ARBA" id="ARBA00004937"/>
    </source>
</evidence>
<dbReference type="PANTHER" id="PTHR23429">
    <property type="entry name" value="GLUCOSE-6-PHOSPHATE 1-DEHYDROGENASE G6PD"/>
    <property type="match status" value="1"/>
</dbReference>
<feature type="binding site" evidence="7">
    <location>
        <position position="337"/>
    </location>
    <ligand>
        <name>substrate</name>
    </ligand>
</feature>
<dbReference type="HAMAP" id="MF_00966">
    <property type="entry name" value="G6PD"/>
    <property type="match status" value="1"/>
</dbReference>
<proteinExistence type="inferred from homology"/>
<dbReference type="PANTHER" id="PTHR23429:SF0">
    <property type="entry name" value="GLUCOSE-6-PHOSPHATE 1-DEHYDROGENASE"/>
    <property type="match status" value="1"/>
</dbReference>
<keyword evidence="3 7" id="KW-0313">Glucose metabolism</keyword>
<dbReference type="RefSeq" id="WP_328857969.1">
    <property type="nucleotide sequence ID" value="NZ_CP108021.1"/>
</dbReference>
<reference evidence="10 11" key="1">
    <citation type="submission" date="2022-10" db="EMBL/GenBank/DDBJ databases">
        <title>The complete genomes of actinobacterial strains from the NBC collection.</title>
        <authorList>
            <person name="Joergensen T.S."/>
            <person name="Alvarez Arevalo M."/>
            <person name="Sterndorff E.B."/>
            <person name="Faurdal D."/>
            <person name="Vuksanovic O."/>
            <person name="Mourched A.-S."/>
            <person name="Charusanti P."/>
            <person name="Shaw S."/>
            <person name="Blin K."/>
            <person name="Weber T."/>
        </authorList>
    </citation>
    <scope>NUCLEOTIDE SEQUENCE [LARGE SCALE GENOMIC DNA]</scope>
    <source>
        <strain evidence="10 11">NBC_00319</strain>
    </source>
</reference>
<dbReference type="Gene3D" id="3.30.360.10">
    <property type="entry name" value="Dihydrodipicolinate Reductase, domain 2"/>
    <property type="match status" value="1"/>
</dbReference>
<dbReference type="InterPro" id="IPR036291">
    <property type="entry name" value="NAD(P)-bd_dom_sf"/>
</dbReference>
<dbReference type="SUPFAM" id="SSF51735">
    <property type="entry name" value="NAD(P)-binding Rossmann-fold domains"/>
    <property type="match status" value="1"/>
</dbReference>
<comment type="catalytic activity">
    <reaction evidence="7">
        <text>D-glucose 6-phosphate + NADP(+) = 6-phospho-D-glucono-1,5-lactone + NADPH + H(+)</text>
        <dbReference type="Rhea" id="RHEA:15841"/>
        <dbReference type="ChEBI" id="CHEBI:15378"/>
        <dbReference type="ChEBI" id="CHEBI:57783"/>
        <dbReference type="ChEBI" id="CHEBI:57955"/>
        <dbReference type="ChEBI" id="CHEBI:58349"/>
        <dbReference type="ChEBI" id="CHEBI:61548"/>
        <dbReference type="EC" id="1.1.1.49"/>
    </reaction>
</comment>
<evidence type="ECO:0000313" key="10">
    <source>
        <dbReference type="EMBL" id="WUM20747.1"/>
    </source>
</evidence>
<feature type="binding site" evidence="7">
    <location>
        <position position="189"/>
    </location>
    <ligand>
        <name>substrate</name>
    </ligand>
</feature>
<dbReference type="InterPro" id="IPR022674">
    <property type="entry name" value="G6P_DH_NAD-bd"/>
</dbReference>
<evidence type="ECO:0000259" key="9">
    <source>
        <dbReference type="Pfam" id="PF02781"/>
    </source>
</evidence>
<evidence type="ECO:0000259" key="8">
    <source>
        <dbReference type="Pfam" id="PF00479"/>
    </source>
</evidence>
<dbReference type="Pfam" id="PF00479">
    <property type="entry name" value="G6PD_N"/>
    <property type="match status" value="1"/>
</dbReference>
<dbReference type="AlphaFoldDB" id="A0AAU4K407"/>
<dbReference type="Proteomes" id="UP001432128">
    <property type="component" value="Chromosome"/>
</dbReference>
<gene>
    <name evidence="7" type="primary">zwf</name>
    <name evidence="10" type="ORF">OG579_02630</name>
</gene>
<feature type="binding site" evidence="7">
    <location>
        <position position="159"/>
    </location>
    <ligand>
        <name>NADP(+)</name>
        <dbReference type="ChEBI" id="CHEBI:58349"/>
    </ligand>
</feature>
<accession>A0AAU4K407</accession>
<evidence type="ECO:0000313" key="11">
    <source>
        <dbReference type="Proteomes" id="UP001432128"/>
    </source>
</evidence>
<dbReference type="GO" id="GO:0006006">
    <property type="term" value="P:glucose metabolic process"/>
    <property type="evidence" value="ECO:0007669"/>
    <property type="project" value="UniProtKB-KW"/>
</dbReference>
<comment type="pathway">
    <text evidence="1 7">Carbohydrate degradation; pentose phosphate pathway; D-ribulose 5-phosphate from D-glucose 6-phosphate (oxidative stage): step 1/3.</text>
</comment>
<name>A0AAU4K407_9NOCA</name>
<dbReference type="EC" id="1.1.1.49" evidence="7"/>
<feature type="active site" description="Proton acceptor" evidence="7">
    <location>
        <position position="251"/>
    </location>
</feature>
<evidence type="ECO:0000256" key="7">
    <source>
        <dbReference type="HAMAP-Rule" id="MF_00966"/>
    </source>
</evidence>
<dbReference type="KEGG" id="whr:OG579_02630"/>
<keyword evidence="4 7" id="KW-0521">NADP</keyword>
<dbReference type="GO" id="GO:0004345">
    <property type="term" value="F:glucose-6-phosphate dehydrogenase activity"/>
    <property type="evidence" value="ECO:0007669"/>
    <property type="project" value="UniProtKB-UniRule"/>
</dbReference>
<evidence type="ECO:0000256" key="3">
    <source>
        <dbReference type="ARBA" id="ARBA00022526"/>
    </source>
</evidence>
<evidence type="ECO:0000256" key="4">
    <source>
        <dbReference type="ARBA" id="ARBA00022857"/>
    </source>
</evidence>
<dbReference type="GO" id="GO:0050661">
    <property type="term" value="F:NADP binding"/>
    <property type="evidence" value="ECO:0007669"/>
    <property type="project" value="UniProtKB-UniRule"/>
</dbReference>
<dbReference type="GO" id="GO:0009051">
    <property type="term" value="P:pentose-phosphate shunt, oxidative branch"/>
    <property type="evidence" value="ECO:0007669"/>
    <property type="project" value="TreeGrafter"/>
</dbReference>